<evidence type="ECO:0000256" key="9">
    <source>
        <dbReference type="ARBA" id="ARBA00040965"/>
    </source>
</evidence>
<evidence type="ECO:0000256" key="5">
    <source>
        <dbReference type="ARBA" id="ARBA00022602"/>
    </source>
</evidence>
<dbReference type="EC" id="2.5.1.59" evidence="3"/>
<comment type="similarity">
    <text evidence="2">Belongs to the protein prenyltransferase subunit alpha family.</text>
</comment>
<gene>
    <name evidence="14" type="primary">EOG090X08PK</name>
</gene>
<dbReference type="PANTHER" id="PTHR11129">
    <property type="entry name" value="PROTEIN FARNESYLTRANSFERASE ALPHA SUBUNIT/RAB GERANYLGERANYL TRANSFERASE ALPHA SUBUNIT"/>
    <property type="match status" value="1"/>
</dbReference>
<dbReference type="GO" id="GO:0004660">
    <property type="term" value="F:protein farnesyltransferase activity"/>
    <property type="evidence" value="ECO:0007669"/>
    <property type="project" value="UniProtKB-EC"/>
</dbReference>
<name>A0A4Y7NM94_9CRUS</name>
<dbReference type="EMBL" id="LR024088">
    <property type="protein sequence ID" value="SVE93707.1"/>
    <property type="molecule type" value="mRNA"/>
</dbReference>
<dbReference type="EC" id="2.5.1.58" evidence="4"/>
<dbReference type="PROSITE" id="PS51147">
    <property type="entry name" value="PFTA"/>
    <property type="match status" value="5"/>
</dbReference>
<sequence>MAESFLTEPLSDTSDEFVDEEQWIPYRDRPEWKDIEPIEPNEGPFPVVAIAYSDRFKDVFNYFRAIVIKNEVSNRAFDLTGDALELNPANYTVWQYRRILIKALNKSILNELIFVRRTIEEHPKNYQVWHHRRVLVEWANDPSSELRFTEVMLAQDSKNYHAWQHRQWVLDTFKLFENELQFVERLLEDDIRNNSAWNQRYFVVKQTTGFAEDVISRELTFTTKSLKILCNNESAWNYLRGILSHHPTGLNGHPIVEEFCQFLDGNDCQVPFYLTFLVDRMEETMKSNVTTSLTLLPKADELLQLLATKKDPIRREYWLFLSRHLNSQFAG</sequence>
<evidence type="ECO:0000256" key="7">
    <source>
        <dbReference type="ARBA" id="ARBA00022737"/>
    </source>
</evidence>
<evidence type="ECO:0000256" key="4">
    <source>
        <dbReference type="ARBA" id="ARBA00012702"/>
    </source>
</evidence>
<evidence type="ECO:0000256" key="2">
    <source>
        <dbReference type="ARBA" id="ARBA00006734"/>
    </source>
</evidence>
<proteinExistence type="evidence at transcript level"/>
<dbReference type="Gene3D" id="1.25.40.120">
    <property type="entry name" value="Protein prenylyltransferase"/>
    <property type="match status" value="1"/>
</dbReference>
<protein>
    <recommendedName>
        <fullName evidence="9">Protein farnesyltransferase/geranylgeranyltransferase type-1 subunit alpha</fullName>
        <ecNumber evidence="4">2.5.1.58</ecNumber>
        <ecNumber evidence="3">2.5.1.59</ecNumber>
    </recommendedName>
    <alternativeName>
        <fullName evidence="12">CAAX farnesyltransferase subunit alpha</fullName>
    </alternativeName>
    <alternativeName>
        <fullName evidence="11">FTase-alpha</fullName>
    </alternativeName>
    <alternativeName>
        <fullName evidence="10">Ras proteins prenyltransferase subunit alpha</fullName>
    </alternativeName>
    <alternativeName>
        <fullName evidence="13">Type I protein geranyl-geranyltransferase subunit alpha</fullName>
    </alternativeName>
</protein>
<dbReference type="AlphaFoldDB" id="A0A4Y7NM94"/>
<evidence type="ECO:0000256" key="12">
    <source>
        <dbReference type="ARBA" id="ARBA00043086"/>
    </source>
</evidence>
<evidence type="ECO:0000256" key="6">
    <source>
        <dbReference type="ARBA" id="ARBA00022679"/>
    </source>
</evidence>
<dbReference type="GO" id="GO:0004662">
    <property type="term" value="F:CAAX-protein geranylgeranyltransferase activity"/>
    <property type="evidence" value="ECO:0007669"/>
    <property type="project" value="UniProtKB-EC"/>
</dbReference>
<evidence type="ECO:0000313" key="14">
    <source>
        <dbReference type="EMBL" id="SVE93707.1"/>
    </source>
</evidence>
<evidence type="ECO:0000256" key="1">
    <source>
        <dbReference type="ARBA" id="ARBA00001946"/>
    </source>
</evidence>
<dbReference type="Pfam" id="PF01239">
    <property type="entry name" value="PPTA"/>
    <property type="match status" value="5"/>
</dbReference>
<accession>A0A4Y7NM94</accession>
<evidence type="ECO:0000256" key="3">
    <source>
        <dbReference type="ARBA" id="ARBA00012700"/>
    </source>
</evidence>
<dbReference type="GO" id="GO:0005953">
    <property type="term" value="C:CAAX-protein geranylgeranyltransferase complex"/>
    <property type="evidence" value="ECO:0007669"/>
    <property type="project" value="TreeGrafter"/>
</dbReference>
<keyword evidence="6" id="KW-0808">Transferase</keyword>
<keyword evidence="8" id="KW-0460">Magnesium</keyword>
<dbReference type="InterPro" id="IPR002088">
    <property type="entry name" value="Prenyl_trans_a"/>
</dbReference>
<evidence type="ECO:0000256" key="11">
    <source>
        <dbReference type="ARBA" id="ARBA00042436"/>
    </source>
</evidence>
<evidence type="ECO:0000256" key="8">
    <source>
        <dbReference type="ARBA" id="ARBA00022842"/>
    </source>
</evidence>
<dbReference type="GO" id="GO:0005965">
    <property type="term" value="C:protein farnesyltransferase complex"/>
    <property type="evidence" value="ECO:0007669"/>
    <property type="project" value="TreeGrafter"/>
</dbReference>
<comment type="cofactor">
    <cofactor evidence="1">
        <name>Mg(2+)</name>
        <dbReference type="ChEBI" id="CHEBI:18420"/>
    </cofactor>
</comment>
<dbReference type="PANTHER" id="PTHR11129:SF1">
    <property type="entry name" value="PROTEIN FARNESYLTRANSFERASE_GERANYLGERANYLTRANSFERASE TYPE-1 SUBUNIT ALPHA"/>
    <property type="match status" value="1"/>
</dbReference>
<keyword evidence="5" id="KW-0637">Prenyltransferase</keyword>
<evidence type="ECO:0000256" key="10">
    <source>
        <dbReference type="ARBA" id="ARBA00041392"/>
    </source>
</evidence>
<organism evidence="14">
    <name type="scientific">Scapholeberis mucronata</name>
    <dbReference type="NCBI Taxonomy" id="202097"/>
    <lineage>
        <taxon>Eukaryota</taxon>
        <taxon>Metazoa</taxon>
        <taxon>Ecdysozoa</taxon>
        <taxon>Arthropoda</taxon>
        <taxon>Crustacea</taxon>
        <taxon>Branchiopoda</taxon>
        <taxon>Diplostraca</taxon>
        <taxon>Cladocera</taxon>
        <taxon>Anomopoda</taxon>
        <taxon>Daphniidae</taxon>
        <taxon>Scapholeberis</taxon>
    </lineage>
</organism>
<evidence type="ECO:0000256" key="13">
    <source>
        <dbReference type="ARBA" id="ARBA00043219"/>
    </source>
</evidence>
<keyword evidence="7" id="KW-0677">Repeat</keyword>
<reference evidence="14" key="1">
    <citation type="submission" date="2018-08" db="EMBL/GenBank/DDBJ databases">
        <authorList>
            <person name="Cornetti L."/>
        </authorList>
    </citation>
    <scope>NUCLEOTIDE SEQUENCE</scope>
    <source>
        <strain evidence="14">BE-ASS</strain>
    </source>
</reference>
<dbReference type="SUPFAM" id="SSF48439">
    <property type="entry name" value="Protein prenylyltransferase"/>
    <property type="match status" value="1"/>
</dbReference>